<reference evidence="3 4" key="1">
    <citation type="submission" date="2018-04" db="EMBL/GenBank/DDBJ databases">
        <title>Characteristic and Complete Genome Sequencing of A Novel Member of Infective Endocarditis Causative Bacteria: Bergeyella cardium QL-PH.</title>
        <authorList>
            <person name="Pan H."/>
            <person name="Sun E."/>
            <person name="Zhang Y."/>
        </authorList>
    </citation>
    <scope>NUCLEOTIDE SEQUENCE [LARGE SCALE GENOMIC DNA]</scope>
    <source>
        <strain evidence="3 4">HPQL</strain>
    </source>
</reference>
<protein>
    <submittedName>
        <fullName evidence="3">DUF4349 domain-containing protein</fullName>
    </submittedName>
</protein>
<organism evidence="3 4">
    <name type="scientific">Bergeyella cardium</name>
    <dbReference type="NCBI Taxonomy" id="1585976"/>
    <lineage>
        <taxon>Bacteria</taxon>
        <taxon>Pseudomonadati</taxon>
        <taxon>Bacteroidota</taxon>
        <taxon>Flavobacteriia</taxon>
        <taxon>Flavobacteriales</taxon>
        <taxon>Weeksellaceae</taxon>
        <taxon>Bergeyella</taxon>
    </lineage>
</organism>
<keyword evidence="1" id="KW-0812">Transmembrane</keyword>
<evidence type="ECO:0000313" key="3">
    <source>
        <dbReference type="EMBL" id="QHN65613.1"/>
    </source>
</evidence>
<dbReference type="KEGG" id="bcad:DBX24_06835"/>
<evidence type="ECO:0000259" key="2">
    <source>
        <dbReference type="Pfam" id="PF14257"/>
    </source>
</evidence>
<name>A0A6P1QX88_9FLAO</name>
<feature type="domain" description="DUF4349" evidence="2">
    <location>
        <begin position="26"/>
        <end position="256"/>
    </location>
</feature>
<gene>
    <name evidence="3" type="ORF">DBX24_06835</name>
</gene>
<sequence>MMNSINTEEIETEDVSYAATQNLPDRKFVKTAMVDMEVKDVYETTVAIENELKKIGGFITNSSIESEIISDKTYNTSNEDAVLIRKYQTYNRMTVRVPSQLLGEFLHTINQNKLFLNSQIINAEDVTNNAKIAEIQRQNNQKAAQMIDKMKNSGKKVELTKQNLDDDAQQQISQITLNDDLKYSEVSINLKEPKIRIAEIPVTNTQHIESKYQVNFWYDAQDSVISGFYFFQKVCIGLLYIWPLFIILAIIFYFVRRKRILASKKKSEN</sequence>
<keyword evidence="4" id="KW-1185">Reference proteome</keyword>
<dbReference type="Pfam" id="PF14257">
    <property type="entry name" value="DUF4349"/>
    <property type="match status" value="1"/>
</dbReference>
<dbReference type="Proteomes" id="UP000464318">
    <property type="component" value="Chromosome"/>
</dbReference>
<dbReference type="AlphaFoldDB" id="A0A6P1QX88"/>
<feature type="transmembrane region" description="Helical" evidence="1">
    <location>
        <begin position="236"/>
        <end position="255"/>
    </location>
</feature>
<evidence type="ECO:0000256" key="1">
    <source>
        <dbReference type="SAM" id="Phobius"/>
    </source>
</evidence>
<proteinExistence type="predicted"/>
<keyword evidence="1" id="KW-1133">Transmembrane helix</keyword>
<accession>A0A6P1QX88</accession>
<keyword evidence="1" id="KW-0472">Membrane</keyword>
<dbReference type="EMBL" id="CP029149">
    <property type="protein sequence ID" value="QHN65613.1"/>
    <property type="molecule type" value="Genomic_DNA"/>
</dbReference>
<dbReference type="OrthoDB" id="8704559at2"/>
<evidence type="ECO:0000313" key="4">
    <source>
        <dbReference type="Proteomes" id="UP000464318"/>
    </source>
</evidence>
<dbReference type="InterPro" id="IPR025645">
    <property type="entry name" value="DUF4349"/>
</dbReference>